<feature type="transmembrane region" description="Helical" evidence="2">
    <location>
        <begin position="51"/>
        <end position="75"/>
    </location>
</feature>
<dbReference type="AlphaFoldDB" id="A0A395MM49"/>
<evidence type="ECO:0000313" key="4">
    <source>
        <dbReference type="Proteomes" id="UP000265631"/>
    </source>
</evidence>
<sequence>MPLEPREFRTVVAVNGTPVSTFITSSTAPQPTAPTDPTNEETTSPSHEPHVGAIVGGVLGGLAIISLGVLGILLYRRKRNKATPPEPTSTLAPYVDPRMDTLSTDGVTTSPIMTELPGVNRSSITKPQGHTVSPLSSDAPHAAYETTHSPPPIYDGPSARVVGMHELDNDRTQHHRGSMQEML</sequence>
<keyword evidence="2" id="KW-1133">Transmembrane helix</keyword>
<dbReference type="CDD" id="cd12087">
    <property type="entry name" value="TM_EGFR-like"/>
    <property type="match status" value="1"/>
</dbReference>
<feature type="compositionally biased region" description="Low complexity" evidence="1">
    <location>
        <begin position="24"/>
        <end position="37"/>
    </location>
</feature>
<gene>
    <name evidence="3" type="ORF">FIE12Z_6912</name>
</gene>
<reference evidence="3 4" key="1">
    <citation type="journal article" date="2018" name="PLoS Pathog.">
        <title>Evolution of structural diversity of trichothecenes, a family of toxins produced by plant pathogenic and entomopathogenic fungi.</title>
        <authorList>
            <person name="Proctor R.H."/>
            <person name="McCormick S.P."/>
            <person name="Kim H.S."/>
            <person name="Cardoza R.E."/>
            <person name="Stanley A.M."/>
            <person name="Lindo L."/>
            <person name="Kelly A."/>
            <person name="Brown D.W."/>
            <person name="Lee T."/>
            <person name="Vaughan M.M."/>
            <person name="Alexander N.J."/>
            <person name="Busman M."/>
            <person name="Gutierrez S."/>
        </authorList>
    </citation>
    <scope>NUCLEOTIDE SEQUENCE [LARGE SCALE GENOMIC DNA]</scope>
    <source>
        <strain evidence="3 4">NRRL 13405</strain>
    </source>
</reference>
<dbReference type="Proteomes" id="UP000265631">
    <property type="component" value="Unassembled WGS sequence"/>
</dbReference>
<feature type="region of interest" description="Disordered" evidence="1">
    <location>
        <begin position="80"/>
        <end position="100"/>
    </location>
</feature>
<name>A0A395MM49_9HYPO</name>
<dbReference type="STRING" id="2594813.A0A395MM49"/>
<organism evidence="3 4">
    <name type="scientific">Fusarium flagelliforme</name>
    <dbReference type="NCBI Taxonomy" id="2675880"/>
    <lineage>
        <taxon>Eukaryota</taxon>
        <taxon>Fungi</taxon>
        <taxon>Dikarya</taxon>
        <taxon>Ascomycota</taxon>
        <taxon>Pezizomycotina</taxon>
        <taxon>Sordariomycetes</taxon>
        <taxon>Hypocreomycetidae</taxon>
        <taxon>Hypocreales</taxon>
        <taxon>Nectriaceae</taxon>
        <taxon>Fusarium</taxon>
        <taxon>Fusarium incarnatum-equiseti species complex</taxon>
    </lineage>
</organism>
<feature type="region of interest" description="Disordered" evidence="1">
    <location>
        <begin position="21"/>
        <end position="50"/>
    </location>
</feature>
<proteinExistence type="predicted"/>
<accession>A0A395MM49</accession>
<protein>
    <submittedName>
        <fullName evidence="3">Uncharacterized protein</fullName>
    </submittedName>
</protein>
<feature type="compositionally biased region" description="Polar residues" evidence="1">
    <location>
        <begin position="120"/>
        <end position="136"/>
    </location>
</feature>
<evidence type="ECO:0000256" key="1">
    <source>
        <dbReference type="SAM" id="MobiDB-lite"/>
    </source>
</evidence>
<keyword evidence="2" id="KW-0472">Membrane</keyword>
<dbReference type="EMBL" id="PXXK01000193">
    <property type="protein sequence ID" value="RFN48857.1"/>
    <property type="molecule type" value="Genomic_DNA"/>
</dbReference>
<feature type="region of interest" description="Disordered" evidence="1">
    <location>
        <begin position="117"/>
        <end position="155"/>
    </location>
</feature>
<evidence type="ECO:0000256" key="2">
    <source>
        <dbReference type="SAM" id="Phobius"/>
    </source>
</evidence>
<evidence type="ECO:0000313" key="3">
    <source>
        <dbReference type="EMBL" id="RFN48857.1"/>
    </source>
</evidence>
<comment type="caution">
    <text evidence="3">The sequence shown here is derived from an EMBL/GenBank/DDBJ whole genome shotgun (WGS) entry which is preliminary data.</text>
</comment>
<keyword evidence="4" id="KW-1185">Reference proteome</keyword>
<keyword evidence="2" id="KW-0812">Transmembrane</keyword>